<dbReference type="Proteomes" id="UP000632377">
    <property type="component" value="Unassembled WGS sequence"/>
</dbReference>
<dbReference type="RefSeq" id="WP_202747339.1">
    <property type="nucleotide sequence ID" value="NZ_JAESWC010000001.1"/>
</dbReference>
<comment type="caution">
    <text evidence="7">The sequence shown here is derived from an EMBL/GenBank/DDBJ whole genome shotgun (WGS) entry which is preliminary data.</text>
</comment>
<feature type="domain" description="RNA polymerase sigma factor 70 region 4 type 2" evidence="6">
    <location>
        <begin position="104"/>
        <end position="155"/>
    </location>
</feature>
<reference evidence="7 8" key="1">
    <citation type="submission" date="2021-01" db="EMBL/GenBank/DDBJ databases">
        <title>Genome public.</title>
        <authorList>
            <person name="Liu C."/>
            <person name="Sun Q."/>
        </authorList>
    </citation>
    <scope>NUCLEOTIDE SEQUENCE [LARGE SCALE GENOMIC DNA]</scope>
    <source>
        <strain evidence="7 8">YIM B02515</strain>
    </source>
</reference>
<dbReference type="Gene3D" id="1.10.10.10">
    <property type="entry name" value="Winged helix-like DNA-binding domain superfamily/Winged helix DNA-binding domain"/>
    <property type="match status" value="1"/>
</dbReference>
<dbReference type="Gene3D" id="1.10.1740.10">
    <property type="match status" value="1"/>
</dbReference>
<name>A0ABS1T7H6_9CLOT</name>
<keyword evidence="2" id="KW-0805">Transcription regulation</keyword>
<feature type="domain" description="RNA polymerase sigma-70 region 2" evidence="5">
    <location>
        <begin position="18"/>
        <end position="81"/>
    </location>
</feature>
<accession>A0ABS1T7H6</accession>
<dbReference type="Pfam" id="PF08281">
    <property type="entry name" value="Sigma70_r4_2"/>
    <property type="match status" value="1"/>
</dbReference>
<dbReference type="InterPro" id="IPR039425">
    <property type="entry name" value="RNA_pol_sigma-70-like"/>
</dbReference>
<evidence type="ECO:0000256" key="2">
    <source>
        <dbReference type="ARBA" id="ARBA00023015"/>
    </source>
</evidence>
<protein>
    <submittedName>
        <fullName evidence="7">Sigma-70 family RNA polymerase sigma factor</fullName>
    </submittedName>
</protein>
<evidence type="ECO:0000259" key="6">
    <source>
        <dbReference type="Pfam" id="PF08281"/>
    </source>
</evidence>
<dbReference type="CDD" id="cd06171">
    <property type="entry name" value="Sigma70_r4"/>
    <property type="match status" value="1"/>
</dbReference>
<dbReference type="Pfam" id="PF04542">
    <property type="entry name" value="Sigma70_r2"/>
    <property type="match status" value="1"/>
</dbReference>
<keyword evidence="4" id="KW-0804">Transcription</keyword>
<dbReference type="EMBL" id="JAESWC010000001">
    <property type="protein sequence ID" value="MBL4934717.1"/>
    <property type="molecule type" value="Genomic_DNA"/>
</dbReference>
<dbReference type="SUPFAM" id="SSF88946">
    <property type="entry name" value="Sigma2 domain of RNA polymerase sigma factors"/>
    <property type="match status" value="1"/>
</dbReference>
<evidence type="ECO:0000313" key="8">
    <source>
        <dbReference type="Proteomes" id="UP000632377"/>
    </source>
</evidence>
<keyword evidence="8" id="KW-1185">Reference proteome</keyword>
<dbReference type="InterPro" id="IPR036388">
    <property type="entry name" value="WH-like_DNA-bd_sf"/>
</dbReference>
<proteinExistence type="inferred from homology"/>
<dbReference type="InterPro" id="IPR013324">
    <property type="entry name" value="RNA_pol_sigma_r3/r4-like"/>
</dbReference>
<evidence type="ECO:0000256" key="4">
    <source>
        <dbReference type="ARBA" id="ARBA00023163"/>
    </source>
</evidence>
<dbReference type="InterPro" id="IPR013325">
    <property type="entry name" value="RNA_pol_sigma_r2"/>
</dbReference>
<dbReference type="SUPFAM" id="SSF88659">
    <property type="entry name" value="Sigma3 and sigma4 domains of RNA polymerase sigma factors"/>
    <property type="match status" value="1"/>
</dbReference>
<evidence type="ECO:0000256" key="3">
    <source>
        <dbReference type="ARBA" id="ARBA00023082"/>
    </source>
</evidence>
<evidence type="ECO:0000256" key="1">
    <source>
        <dbReference type="ARBA" id="ARBA00010641"/>
    </source>
</evidence>
<dbReference type="NCBIfam" id="TIGR02937">
    <property type="entry name" value="sigma70-ECF"/>
    <property type="match status" value="1"/>
</dbReference>
<sequence>MLDNCLDKNTFCILINEKKESLYRMAYMHVKNSDDALEIVQEAIYKAYLSFEKLKDLKYFNTWVTRIVINCSLDYIRKRKKLVFLEENISSGEYNADNKEELIDLYNAIDKLKGNSKTIVILKYFEGLTINNIAEILNCSVSKVKNHLHKALKELRLELKEED</sequence>
<organism evidence="7 8">
    <name type="scientific">Clostridium rhizosphaerae</name>
    <dbReference type="NCBI Taxonomy" id="2803861"/>
    <lineage>
        <taxon>Bacteria</taxon>
        <taxon>Bacillati</taxon>
        <taxon>Bacillota</taxon>
        <taxon>Clostridia</taxon>
        <taxon>Eubacteriales</taxon>
        <taxon>Clostridiaceae</taxon>
        <taxon>Clostridium</taxon>
    </lineage>
</organism>
<keyword evidence="3" id="KW-0731">Sigma factor</keyword>
<dbReference type="InterPro" id="IPR013249">
    <property type="entry name" value="RNA_pol_sigma70_r4_t2"/>
</dbReference>
<comment type="similarity">
    <text evidence="1">Belongs to the sigma-70 factor family. ECF subfamily.</text>
</comment>
<dbReference type="PANTHER" id="PTHR43133">
    <property type="entry name" value="RNA POLYMERASE ECF-TYPE SIGMA FACTO"/>
    <property type="match status" value="1"/>
</dbReference>
<gene>
    <name evidence="7" type="ORF">JK636_02975</name>
</gene>
<evidence type="ECO:0000313" key="7">
    <source>
        <dbReference type="EMBL" id="MBL4934717.1"/>
    </source>
</evidence>
<dbReference type="InterPro" id="IPR014284">
    <property type="entry name" value="RNA_pol_sigma-70_dom"/>
</dbReference>
<dbReference type="PANTHER" id="PTHR43133:SF51">
    <property type="entry name" value="RNA POLYMERASE SIGMA FACTOR"/>
    <property type="match status" value="1"/>
</dbReference>
<dbReference type="InterPro" id="IPR007627">
    <property type="entry name" value="RNA_pol_sigma70_r2"/>
</dbReference>
<evidence type="ECO:0000259" key="5">
    <source>
        <dbReference type="Pfam" id="PF04542"/>
    </source>
</evidence>